<dbReference type="Proteomes" id="UP000223968">
    <property type="component" value="Unassembled WGS sequence"/>
</dbReference>
<dbReference type="CDD" id="cd00067">
    <property type="entry name" value="GAL4"/>
    <property type="match status" value="1"/>
</dbReference>
<dbReference type="Pfam" id="PF04082">
    <property type="entry name" value="Fungal_trans"/>
    <property type="match status" value="1"/>
</dbReference>
<evidence type="ECO:0000256" key="5">
    <source>
        <dbReference type="ARBA" id="ARBA00023242"/>
    </source>
</evidence>
<dbReference type="PROSITE" id="PS50048">
    <property type="entry name" value="ZN2_CY6_FUNGAL_2"/>
    <property type="match status" value="1"/>
</dbReference>
<dbReference type="PROSITE" id="PS00463">
    <property type="entry name" value="ZN2_CY6_FUNGAL_1"/>
    <property type="match status" value="1"/>
</dbReference>
<dbReference type="GO" id="GO:0000435">
    <property type="term" value="P:positive regulation of transcription from RNA polymerase II promoter by galactose"/>
    <property type="evidence" value="ECO:0007669"/>
    <property type="project" value="TreeGrafter"/>
</dbReference>
<keyword evidence="5" id="KW-0539">Nucleus</keyword>
<evidence type="ECO:0000256" key="3">
    <source>
        <dbReference type="ARBA" id="ARBA00023125"/>
    </source>
</evidence>
<feature type="region of interest" description="Disordered" evidence="7">
    <location>
        <begin position="109"/>
        <end position="141"/>
    </location>
</feature>
<dbReference type="PANTHER" id="PTHR47424:SF12">
    <property type="entry name" value="TRANSCRIPTION FACTOR ASQA"/>
    <property type="match status" value="1"/>
</dbReference>
<dbReference type="SUPFAM" id="SSF57701">
    <property type="entry name" value="Zn2/Cys6 DNA-binding domain"/>
    <property type="match status" value="1"/>
</dbReference>
<evidence type="ECO:0000256" key="2">
    <source>
        <dbReference type="ARBA" id="ARBA00023015"/>
    </source>
</evidence>
<keyword evidence="10" id="KW-1185">Reference proteome</keyword>
<dbReference type="InterPro" id="IPR051127">
    <property type="entry name" value="Fungal_SecMet_Regulators"/>
</dbReference>
<feature type="coiled-coil region" evidence="6">
    <location>
        <begin position="81"/>
        <end position="108"/>
    </location>
</feature>
<evidence type="ECO:0000313" key="10">
    <source>
        <dbReference type="Proteomes" id="UP000223968"/>
    </source>
</evidence>
<name>A0A2B7X522_9EURO</name>
<evidence type="ECO:0000256" key="1">
    <source>
        <dbReference type="ARBA" id="ARBA00022723"/>
    </source>
</evidence>
<protein>
    <recommendedName>
        <fullName evidence="8">Zn(2)-C6 fungal-type domain-containing protein</fullName>
    </recommendedName>
</protein>
<keyword evidence="3" id="KW-0238">DNA-binding</keyword>
<dbReference type="InterPro" id="IPR036864">
    <property type="entry name" value="Zn2-C6_fun-type_DNA-bd_sf"/>
</dbReference>
<evidence type="ECO:0000256" key="7">
    <source>
        <dbReference type="SAM" id="MobiDB-lite"/>
    </source>
</evidence>
<feature type="region of interest" description="Disordered" evidence="7">
    <location>
        <begin position="188"/>
        <end position="213"/>
    </location>
</feature>
<keyword evidence="6" id="KW-0175">Coiled coil</keyword>
<dbReference type="GO" id="GO:0006351">
    <property type="term" value="P:DNA-templated transcription"/>
    <property type="evidence" value="ECO:0007669"/>
    <property type="project" value="InterPro"/>
</dbReference>
<dbReference type="OrthoDB" id="2283488at2759"/>
<dbReference type="PANTHER" id="PTHR47424">
    <property type="entry name" value="REGULATORY PROTEIN GAL4"/>
    <property type="match status" value="1"/>
</dbReference>
<accession>A0A2B7X522</accession>
<organism evidence="9 10">
    <name type="scientific">Helicocarpus griseus UAMH5409</name>
    <dbReference type="NCBI Taxonomy" id="1447875"/>
    <lineage>
        <taxon>Eukaryota</taxon>
        <taxon>Fungi</taxon>
        <taxon>Dikarya</taxon>
        <taxon>Ascomycota</taxon>
        <taxon>Pezizomycotina</taxon>
        <taxon>Eurotiomycetes</taxon>
        <taxon>Eurotiomycetidae</taxon>
        <taxon>Onygenales</taxon>
        <taxon>Ajellomycetaceae</taxon>
        <taxon>Helicocarpus</taxon>
    </lineage>
</organism>
<feature type="compositionally biased region" description="Low complexity" evidence="7">
    <location>
        <begin position="189"/>
        <end position="205"/>
    </location>
</feature>
<feature type="region of interest" description="Disordered" evidence="7">
    <location>
        <begin position="1"/>
        <end position="35"/>
    </location>
</feature>
<sequence length="792" mass="87179">MASTGTIADKGQVEQQGQGQGQGLVSVSPAIPTRPKRRQVARACDWCRGHRVRCDNERPCANCRSRGGRCTSNGESEVRTLPHALREIEKLKHRIKELERQVEGSNCLVSNSNNAVHPPSPPQSLEMASPDEPGPKSQERPRRYWEGIHTRTAKSHQTQLYGPSSLFYFIGRMSSYLATALQQPHLDHQFQPSSASRSFASPTSSKNGSAEESLMSADIPVDGDYLTGTQEDYFLNLFWQSYHCTLQILDEREFREHYKSLWDTSGKARKPSALVDIVLAVCMQYGVAFLPRPDANSRSKADVDSNDATIAGRWFYRRSQALLATELESPSISTLQCHILSHIYLCSASFQNMSHSTLALAVRTAHILGLHLEPPEDMPRGQRELRKRLWWTLFALESKTSMKHGRPFVAYLGQVAVNLPADDQELALQSGSNFGTFGEDITWITYNLHNTKLLLAVRSIYTAFYDKCADILGANDGKSLYNDPQGLESCAEFLFSSMKALHTDWLSAVPNALKMKREKPGRPFSTDTSALDIEPFAPQWLKRQQILLELLYHNLSMNLYRPFITFSTTSDSLSTTNSHALSCASHAISLTHIMHQVLRETDLLHGWHEAYQWQWNAALTLIGFILAHPSSPSTHPARSALTNAIAVFEIFGNNFAMAASAANVTRDLTAKADFLSNRVRGNGDALSTGSAYFAENGNALLGYYPGGYGFVQADGGNDSSGVVDGVAAGAPQLDDQAMQDAIAGSLGMAFTIDSFNSFEPLWVGGAGGEGGNGNGIGNGVGEEMDYWTFTQD</sequence>
<evidence type="ECO:0000256" key="6">
    <source>
        <dbReference type="SAM" id="Coils"/>
    </source>
</evidence>
<dbReference type="GO" id="GO:0008270">
    <property type="term" value="F:zinc ion binding"/>
    <property type="evidence" value="ECO:0007669"/>
    <property type="project" value="InterPro"/>
</dbReference>
<dbReference type="GO" id="GO:0000981">
    <property type="term" value="F:DNA-binding transcription factor activity, RNA polymerase II-specific"/>
    <property type="evidence" value="ECO:0007669"/>
    <property type="project" value="InterPro"/>
</dbReference>
<keyword evidence="4" id="KW-0804">Transcription</keyword>
<dbReference type="SMART" id="SM00066">
    <property type="entry name" value="GAL4"/>
    <property type="match status" value="1"/>
</dbReference>
<dbReference type="AlphaFoldDB" id="A0A2B7X522"/>
<evidence type="ECO:0000313" key="9">
    <source>
        <dbReference type="EMBL" id="PGH03989.1"/>
    </source>
</evidence>
<evidence type="ECO:0000256" key="4">
    <source>
        <dbReference type="ARBA" id="ARBA00023163"/>
    </source>
</evidence>
<dbReference type="EMBL" id="PDNB01000141">
    <property type="protein sequence ID" value="PGH03989.1"/>
    <property type="molecule type" value="Genomic_DNA"/>
</dbReference>
<dbReference type="Gene3D" id="4.10.240.10">
    <property type="entry name" value="Zn(2)-C6 fungal-type DNA-binding domain"/>
    <property type="match status" value="1"/>
</dbReference>
<dbReference type="CDD" id="cd12148">
    <property type="entry name" value="fungal_TF_MHR"/>
    <property type="match status" value="1"/>
</dbReference>
<proteinExistence type="predicted"/>
<keyword evidence="2" id="KW-0805">Transcription regulation</keyword>
<dbReference type="GO" id="GO:0005634">
    <property type="term" value="C:nucleus"/>
    <property type="evidence" value="ECO:0007669"/>
    <property type="project" value="TreeGrafter"/>
</dbReference>
<dbReference type="SMART" id="SM00906">
    <property type="entry name" value="Fungal_trans"/>
    <property type="match status" value="1"/>
</dbReference>
<dbReference type="InterPro" id="IPR001138">
    <property type="entry name" value="Zn2Cys6_DnaBD"/>
</dbReference>
<dbReference type="GO" id="GO:0000978">
    <property type="term" value="F:RNA polymerase II cis-regulatory region sequence-specific DNA binding"/>
    <property type="evidence" value="ECO:0007669"/>
    <property type="project" value="TreeGrafter"/>
</dbReference>
<reference evidence="9 10" key="1">
    <citation type="submission" date="2017-10" db="EMBL/GenBank/DDBJ databases">
        <title>Comparative genomics in systemic dimorphic fungi from Ajellomycetaceae.</title>
        <authorList>
            <person name="Munoz J.F."/>
            <person name="Mcewen J.G."/>
            <person name="Clay O.K."/>
            <person name="Cuomo C.A."/>
        </authorList>
    </citation>
    <scope>NUCLEOTIDE SEQUENCE [LARGE SCALE GENOMIC DNA]</scope>
    <source>
        <strain evidence="9 10">UAMH5409</strain>
    </source>
</reference>
<evidence type="ECO:0000259" key="8">
    <source>
        <dbReference type="PROSITE" id="PS50048"/>
    </source>
</evidence>
<comment type="caution">
    <text evidence="9">The sequence shown here is derived from an EMBL/GenBank/DDBJ whole genome shotgun (WGS) entry which is preliminary data.</text>
</comment>
<dbReference type="InterPro" id="IPR007219">
    <property type="entry name" value="XnlR_reg_dom"/>
</dbReference>
<feature type="domain" description="Zn(2)-C6 fungal-type" evidence="8">
    <location>
        <begin position="43"/>
        <end position="72"/>
    </location>
</feature>
<dbReference type="Pfam" id="PF00172">
    <property type="entry name" value="Zn_clus"/>
    <property type="match status" value="1"/>
</dbReference>
<gene>
    <name evidence="9" type="ORF">AJ79_07222</name>
</gene>
<keyword evidence="1" id="KW-0479">Metal-binding</keyword>